<dbReference type="InterPro" id="IPR011463">
    <property type="entry name" value="DUF1569"/>
</dbReference>
<sequence>MNNLYNQNDVQQILNRIEKLSSNTQRQWGKMNVEQMLSHLNAFLETALGLNSPKRIFIGRIFGSYFKSRYIRNKQFSKNSPTHKNYIYTDIRDFENEKAKSVQLIKQFFEGGKSKCTLKPHPFFGKLTPEEWSIAQWKHFDHHLRQFGV</sequence>
<evidence type="ECO:0000313" key="1">
    <source>
        <dbReference type="EMBL" id="MBC5836183.1"/>
    </source>
</evidence>
<keyword evidence="2" id="KW-1185">Reference proteome</keyword>
<name>A0ABR7J2K3_9FLAO</name>
<proteinExistence type="predicted"/>
<dbReference type="Pfam" id="PF07606">
    <property type="entry name" value="DUF1569"/>
    <property type="match status" value="1"/>
</dbReference>
<evidence type="ECO:0000313" key="2">
    <source>
        <dbReference type="Proteomes" id="UP000605990"/>
    </source>
</evidence>
<dbReference type="Gene3D" id="1.20.120.450">
    <property type="entry name" value="dinb family like domain"/>
    <property type="match status" value="1"/>
</dbReference>
<gene>
    <name evidence="1" type="ORF">H8R27_14930</name>
</gene>
<dbReference type="Proteomes" id="UP000605990">
    <property type="component" value="Unassembled WGS sequence"/>
</dbReference>
<dbReference type="InterPro" id="IPR034660">
    <property type="entry name" value="DinB/YfiT-like"/>
</dbReference>
<reference evidence="1 2" key="1">
    <citation type="submission" date="2020-08" db="EMBL/GenBank/DDBJ databases">
        <title>Description of novel Flavobacterium F-408 isolate.</title>
        <authorList>
            <person name="Saticioglu I.B."/>
            <person name="Duman M."/>
            <person name="Altun S."/>
        </authorList>
    </citation>
    <scope>NUCLEOTIDE SEQUENCE [LARGE SCALE GENOMIC DNA]</scope>
    <source>
        <strain evidence="1 2">F-408</strain>
    </source>
</reference>
<organism evidence="1 2">
    <name type="scientific">Flavobacterium bernardetii</name>
    <dbReference type="NCBI Taxonomy" id="2813823"/>
    <lineage>
        <taxon>Bacteria</taxon>
        <taxon>Pseudomonadati</taxon>
        <taxon>Bacteroidota</taxon>
        <taxon>Flavobacteriia</taxon>
        <taxon>Flavobacteriales</taxon>
        <taxon>Flavobacteriaceae</taxon>
        <taxon>Flavobacterium</taxon>
    </lineage>
</organism>
<protein>
    <submittedName>
        <fullName evidence="1">DUF1569 domain-containing protein</fullName>
    </submittedName>
</protein>
<comment type="caution">
    <text evidence="1">The sequence shown here is derived from an EMBL/GenBank/DDBJ whole genome shotgun (WGS) entry which is preliminary data.</text>
</comment>
<dbReference type="EMBL" id="JACRUN010000012">
    <property type="protein sequence ID" value="MBC5836183.1"/>
    <property type="molecule type" value="Genomic_DNA"/>
</dbReference>
<accession>A0ABR7J2K3</accession>
<dbReference type="RefSeq" id="WP_166131560.1">
    <property type="nucleotide sequence ID" value="NZ_JAANOQ010000012.1"/>
</dbReference>